<accession>A0ABX5QFG7</accession>
<feature type="transmembrane region" description="Helical" evidence="1">
    <location>
        <begin position="44"/>
        <end position="63"/>
    </location>
</feature>
<evidence type="ECO:0000313" key="3">
    <source>
        <dbReference type="Proteomes" id="UP000285768"/>
    </source>
</evidence>
<dbReference type="EMBL" id="CP035037">
    <property type="protein sequence ID" value="QAB17694.1"/>
    <property type="molecule type" value="Genomic_DNA"/>
</dbReference>
<keyword evidence="1" id="KW-0812">Transmembrane</keyword>
<dbReference type="Proteomes" id="UP000285768">
    <property type="component" value="Chromosome"/>
</dbReference>
<feature type="transmembrane region" description="Helical" evidence="1">
    <location>
        <begin position="112"/>
        <end position="132"/>
    </location>
</feature>
<feature type="transmembrane region" description="Helical" evidence="1">
    <location>
        <begin position="20"/>
        <end position="38"/>
    </location>
</feature>
<keyword evidence="1" id="KW-0472">Membrane</keyword>
<keyword evidence="3" id="KW-1185">Reference proteome</keyword>
<organism evidence="2 3">
    <name type="scientific">Leucobacter muris</name>
    <dbReference type="NCBI Taxonomy" id="1935379"/>
    <lineage>
        <taxon>Bacteria</taxon>
        <taxon>Bacillati</taxon>
        <taxon>Actinomycetota</taxon>
        <taxon>Actinomycetes</taxon>
        <taxon>Micrococcales</taxon>
        <taxon>Microbacteriaceae</taxon>
        <taxon>Leucobacter</taxon>
    </lineage>
</organism>
<evidence type="ECO:0000313" key="2">
    <source>
        <dbReference type="EMBL" id="QAB17694.1"/>
    </source>
</evidence>
<gene>
    <name evidence="2" type="ORF">Leucomu_06955</name>
</gene>
<sequence>MGPKVSAGAHAHAHLRLRSCVSILLGIGAGAVVAPSLGVAAGLLAGWGLVALINVVWVLLVVWRMNPQQTRAHATAEDPGRGLARVVAVAGSVASLVAVAVVAAQAQRADGIEAYLLAGIALLSVASSWALIHTDYMLRYAALYYASGPDGAPRGGIDFNQADPPQYTDFAYFSVGLGMTYQVADTNVSSSDLRRVVIAQTLLGYLFGVGIIANVVNLISGLG</sequence>
<name>A0ABX5QFG7_9MICO</name>
<dbReference type="InterPro" id="IPR009781">
    <property type="entry name" value="DUF1345"/>
</dbReference>
<feature type="transmembrane region" description="Helical" evidence="1">
    <location>
        <begin position="202"/>
        <end position="222"/>
    </location>
</feature>
<reference evidence="2 3" key="1">
    <citation type="submission" date="2019-01" db="EMBL/GenBank/DDBJ databases">
        <title>Leucobacter muris sp. nov. isolated from the nose of a laboratory mouse.</title>
        <authorList>
            <person name="Benga L."/>
            <person name="Sproeer C."/>
            <person name="Schumann P."/>
            <person name="Verbarg S."/>
            <person name="Bunk B."/>
            <person name="Engelhardt E."/>
            <person name="Benten P.M."/>
            <person name="Sager M."/>
        </authorList>
    </citation>
    <scope>NUCLEOTIDE SEQUENCE [LARGE SCALE GENOMIC DNA]</scope>
    <source>
        <strain evidence="2 3">DSM 101948</strain>
    </source>
</reference>
<protein>
    <submittedName>
        <fullName evidence="2">DUF1345 domain-containing protein</fullName>
    </submittedName>
</protein>
<evidence type="ECO:0000256" key="1">
    <source>
        <dbReference type="SAM" id="Phobius"/>
    </source>
</evidence>
<feature type="transmembrane region" description="Helical" evidence="1">
    <location>
        <begin position="83"/>
        <end position="106"/>
    </location>
</feature>
<proteinExistence type="predicted"/>
<keyword evidence="1" id="KW-1133">Transmembrane helix</keyword>
<dbReference type="Pfam" id="PF07077">
    <property type="entry name" value="DUF1345"/>
    <property type="match status" value="1"/>
</dbReference>
<dbReference type="RefSeq" id="WP_024357177.1">
    <property type="nucleotide sequence ID" value="NZ_CP035037.1"/>
</dbReference>